<dbReference type="Gene3D" id="2.60.40.10">
    <property type="entry name" value="Immunoglobulins"/>
    <property type="match status" value="1"/>
</dbReference>
<dbReference type="AlphaFoldDB" id="X1V5P8"/>
<proteinExistence type="predicted"/>
<dbReference type="InterPro" id="IPR013784">
    <property type="entry name" value="Carb-bd-like_fold"/>
</dbReference>
<comment type="caution">
    <text evidence="1">The sequence shown here is derived from an EMBL/GenBank/DDBJ whole genome shotgun (WGS) entry which is preliminary data.</text>
</comment>
<feature type="non-terminal residue" evidence="1">
    <location>
        <position position="1"/>
    </location>
</feature>
<evidence type="ECO:0000313" key="1">
    <source>
        <dbReference type="EMBL" id="GAJ11102.1"/>
    </source>
</evidence>
<dbReference type="SUPFAM" id="SSF49452">
    <property type="entry name" value="Starch-binding domain-like"/>
    <property type="match status" value="1"/>
</dbReference>
<sequence>CVVLNVSNPTPAIGEIIAWYADITNIGNAPGAPTVNFYRDGVLISSPTIPTLDPNEVWQTYASSFSLSTPGIYTLRVEVDAAYDELTIEVIEVVPELGNIYGVVTFRETGAPLEGVKASVDGITTYSNYNGAYRIENLTPRTYTMTLEKEGYETLWDTVKIVAGDNEINAEMTLVPAVIASLHGYITDSETGDAIVSAEVTIVEHIGVMEANVYRAFSVTDGFYSLENMAFENRPIIVDISVEAGGYGLIKETNVGLA</sequence>
<organism evidence="1">
    <name type="scientific">marine sediment metagenome</name>
    <dbReference type="NCBI Taxonomy" id="412755"/>
    <lineage>
        <taxon>unclassified sequences</taxon>
        <taxon>metagenomes</taxon>
        <taxon>ecological metagenomes</taxon>
    </lineage>
</organism>
<evidence type="ECO:0008006" key="2">
    <source>
        <dbReference type="Google" id="ProtNLM"/>
    </source>
</evidence>
<dbReference type="EMBL" id="BARW01026952">
    <property type="protein sequence ID" value="GAJ11102.1"/>
    <property type="molecule type" value="Genomic_DNA"/>
</dbReference>
<gene>
    <name evidence="1" type="ORF">S12H4_43843</name>
</gene>
<feature type="non-terminal residue" evidence="1">
    <location>
        <position position="258"/>
    </location>
</feature>
<dbReference type="Pfam" id="PF13620">
    <property type="entry name" value="CarboxypepD_reg"/>
    <property type="match status" value="1"/>
</dbReference>
<reference evidence="1" key="1">
    <citation type="journal article" date="2014" name="Front. Microbiol.">
        <title>High frequency of phylogenetically diverse reductive dehalogenase-homologous genes in deep subseafloor sedimentary metagenomes.</title>
        <authorList>
            <person name="Kawai M."/>
            <person name="Futagami T."/>
            <person name="Toyoda A."/>
            <person name="Takaki Y."/>
            <person name="Nishi S."/>
            <person name="Hori S."/>
            <person name="Arai W."/>
            <person name="Tsubouchi T."/>
            <person name="Morono Y."/>
            <person name="Uchiyama I."/>
            <person name="Ito T."/>
            <person name="Fujiyama A."/>
            <person name="Inagaki F."/>
            <person name="Takami H."/>
        </authorList>
    </citation>
    <scope>NUCLEOTIDE SEQUENCE</scope>
    <source>
        <strain evidence="1">Expedition CK06-06</strain>
    </source>
</reference>
<dbReference type="Gene3D" id="2.60.40.1120">
    <property type="entry name" value="Carboxypeptidase-like, regulatory domain"/>
    <property type="match status" value="1"/>
</dbReference>
<dbReference type="GO" id="GO:0030246">
    <property type="term" value="F:carbohydrate binding"/>
    <property type="evidence" value="ECO:0007669"/>
    <property type="project" value="InterPro"/>
</dbReference>
<accession>X1V5P8</accession>
<dbReference type="InterPro" id="IPR013783">
    <property type="entry name" value="Ig-like_fold"/>
</dbReference>
<protein>
    <recommendedName>
        <fullName evidence="2">PEGA domain-containing protein</fullName>
    </recommendedName>
</protein>
<name>X1V5P8_9ZZZZ</name>